<dbReference type="Proteomes" id="UP001472866">
    <property type="component" value="Chromosome 02"/>
</dbReference>
<dbReference type="InterPro" id="IPR002683">
    <property type="entry name" value="PsbP_C"/>
</dbReference>
<evidence type="ECO:0000259" key="2">
    <source>
        <dbReference type="Pfam" id="PF01789"/>
    </source>
</evidence>
<sequence length="268" mass="28887">MAVAAKPMGMSPRVAPSSSRRRRVVVATSSSARVDGVCDGGGASVARRGALLLAATATLTVPRRALAIAEKPVEVANYLEAAKGVEGFYEFVPNDRETPAIRAGTIGKYRFAMPGTWIRRTVANILSGNYCQPRCDEPWTEVLFQGPKEGSLQVIVSPLNKLSRRSLSEGESIDAVGTLDGIINALGPNITGNTIEEEEVIKAEAKQIDGVTYYWYTLDTPYAKTGQHQVASIAAKENAVFVLAVSATDKQWAQNSKKLKTIQESFRV</sequence>
<keyword evidence="4" id="KW-1185">Reference proteome</keyword>
<organism evidence="3 4">
    <name type="scientific">Chloropicon roscoffensis</name>
    <dbReference type="NCBI Taxonomy" id="1461544"/>
    <lineage>
        <taxon>Eukaryota</taxon>
        <taxon>Viridiplantae</taxon>
        <taxon>Chlorophyta</taxon>
        <taxon>Chloropicophyceae</taxon>
        <taxon>Chloropicales</taxon>
        <taxon>Chloropicaceae</taxon>
        <taxon>Chloropicon</taxon>
    </lineage>
</organism>
<evidence type="ECO:0000313" key="3">
    <source>
        <dbReference type="EMBL" id="WZN60026.1"/>
    </source>
</evidence>
<dbReference type="PANTHER" id="PTHR31407:SF18">
    <property type="entry name" value="PSBP DOMAIN-CONTAINING PROTEIN 6, CHLOROPLASTIC"/>
    <property type="match status" value="1"/>
</dbReference>
<dbReference type="GO" id="GO:0015979">
    <property type="term" value="P:photosynthesis"/>
    <property type="evidence" value="ECO:0007669"/>
    <property type="project" value="InterPro"/>
</dbReference>
<dbReference type="AlphaFoldDB" id="A0AAX4P1W0"/>
<name>A0AAX4P1W0_9CHLO</name>
<accession>A0AAX4P1W0</accession>
<dbReference type="EMBL" id="CP151502">
    <property type="protein sequence ID" value="WZN60026.1"/>
    <property type="molecule type" value="Genomic_DNA"/>
</dbReference>
<dbReference type="SUPFAM" id="SSF55724">
    <property type="entry name" value="Mog1p/PsbP-like"/>
    <property type="match status" value="1"/>
</dbReference>
<dbReference type="Gene3D" id="3.40.1000.10">
    <property type="entry name" value="Mog1/PsbP, alpha/beta/alpha sandwich"/>
    <property type="match status" value="1"/>
</dbReference>
<dbReference type="PANTHER" id="PTHR31407">
    <property type="match status" value="1"/>
</dbReference>
<reference evidence="3 4" key="1">
    <citation type="submission" date="2024-03" db="EMBL/GenBank/DDBJ databases">
        <title>Complete genome sequence of the green alga Chloropicon roscoffensis RCC1871.</title>
        <authorList>
            <person name="Lemieux C."/>
            <person name="Pombert J.-F."/>
            <person name="Otis C."/>
            <person name="Turmel M."/>
        </authorList>
    </citation>
    <scope>NUCLEOTIDE SEQUENCE [LARGE SCALE GENOMIC DNA]</scope>
    <source>
        <strain evidence="3 4">RCC1871</strain>
    </source>
</reference>
<proteinExistence type="predicted"/>
<dbReference type="InterPro" id="IPR016123">
    <property type="entry name" value="Mog1/PsbP_a/b/a-sand"/>
</dbReference>
<evidence type="ECO:0000256" key="1">
    <source>
        <dbReference type="SAM" id="MobiDB-lite"/>
    </source>
</evidence>
<gene>
    <name evidence="3" type="ORF">HKI87_02g15540</name>
</gene>
<dbReference type="GO" id="GO:0009654">
    <property type="term" value="C:photosystem II oxygen evolving complex"/>
    <property type="evidence" value="ECO:0007669"/>
    <property type="project" value="InterPro"/>
</dbReference>
<dbReference type="GO" id="GO:0019898">
    <property type="term" value="C:extrinsic component of membrane"/>
    <property type="evidence" value="ECO:0007669"/>
    <property type="project" value="InterPro"/>
</dbReference>
<feature type="region of interest" description="Disordered" evidence="1">
    <location>
        <begin position="1"/>
        <end position="21"/>
    </location>
</feature>
<protein>
    <submittedName>
        <fullName evidence="3">PsbP domain-containing protein</fullName>
    </submittedName>
</protein>
<feature type="domain" description="PsbP C-terminal" evidence="2">
    <location>
        <begin position="107"/>
        <end position="268"/>
    </location>
</feature>
<dbReference type="Pfam" id="PF01789">
    <property type="entry name" value="PsbP"/>
    <property type="match status" value="1"/>
</dbReference>
<dbReference type="GO" id="GO:0005509">
    <property type="term" value="F:calcium ion binding"/>
    <property type="evidence" value="ECO:0007669"/>
    <property type="project" value="InterPro"/>
</dbReference>
<evidence type="ECO:0000313" key="4">
    <source>
        <dbReference type="Proteomes" id="UP001472866"/>
    </source>
</evidence>